<name>A0ABR1CFB1_NECAM</name>
<dbReference type="EMBL" id="JAVFWL010000002">
    <property type="protein sequence ID" value="KAK6736576.1"/>
    <property type="molecule type" value="Genomic_DNA"/>
</dbReference>
<organism evidence="1 2">
    <name type="scientific">Necator americanus</name>
    <name type="common">Human hookworm</name>
    <dbReference type="NCBI Taxonomy" id="51031"/>
    <lineage>
        <taxon>Eukaryota</taxon>
        <taxon>Metazoa</taxon>
        <taxon>Ecdysozoa</taxon>
        <taxon>Nematoda</taxon>
        <taxon>Chromadorea</taxon>
        <taxon>Rhabditida</taxon>
        <taxon>Rhabditina</taxon>
        <taxon>Rhabditomorpha</taxon>
        <taxon>Strongyloidea</taxon>
        <taxon>Ancylostomatidae</taxon>
        <taxon>Bunostominae</taxon>
        <taxon>Necator</taxon>
    </lineage>
</organism>
<reference evidence="1 2" key="1">
    <citation type="submission" date="2023-08" db="EMBL/GenBank/DDBJ databases">
        <title>A Necator americanus chromosomal reference genome.</title>
        <authorList>
            <person name="Ilik V."/>
            <person name="Petrzelkova K.J."/>
            <person name="Pardy F."/>
            <person name="Fuh T."/>
            <person name="Niatou-Singa F.S."/>
            <person name="Gouil Q."/>
            <person name="Baker L."/>
            <person name="Ritchie M.E."/>
            <person name="Jex A.R."/>
            <person name="Gazzola D."/>
            <person name="Li H."/>
            <person name="Toshio Fujiwara R."/>
            <person name="Zhan B."/>
            <person name="Aroian R.V."/>
            <person name="Pafco B."/>
            <person name="Schwarz E.M."/>
        </authorList>
    </citation>
    <scope>NUCLEOTIDE SEQUENCE [LARGE SCALE GENOMIC DNA]</scope>
    <source>
        <strain evidence="1 2">Aroian</strain>
        <tissue evidence="1">Whole animal</tissue>
    </source>
</reference>
<comment type="caution">
    <text evidence="1">The sequence shown here is derived from an EMBL/GenBank/DDBJ whole genome shotgun (WGS) entry which is preliminary data.</text>
</comment>
<keyword evidence="2" id="KW-1185">Reference proteome</keyword>
<evidence type="ECO:0000313" key="2">
    <source>
        <dbReference type="Proteomes" id="UP001303046"/>
    </source>
</evidence>
<dbReference type="Proteomes" id="UP001303046">
    <property type="component" value="Unassembled WGS sequence"/>
</dbReference>
<accession>A0ABR1CFB1</accession>
<protein>
    <submittedName>
        <fullName evidence="1">Uncharacterized protein</fullName>
    </submittedName>
</protein>
<sequence length="102" mass="12065">MGFEVLSYVSKIRDAAAFAKECKIRWAGHVMHFNDNRWTRTVSDWVPPDVKHTTGKPPTRWSHFFKKSFKENFDALRVPRERRNHWATLARYSGTRSGQIEE</sequence>
<proteinExistence type="predicted"/>
<gene>
    <name evidence="1" type="primary">Necator_chrII.g7127</name>
    <name evidence="1" type="ORF">RB195_019334</name>
</gene>
<evidence type="ECO:0000313" key="1">
    <source>
        <dbReference type="EMBL" id="KAK6736576.1"/>
    </source>
</evidence>